<evidence type="ECO:0000313" key="2">
    <source>
        <dbReference type="Proteomes" id="UP000178681"/>
    </source>
</evidence>
<dbReference type="AlphaFoldDB" id="A0A1F5Z4G1"/>
<gene>
    <name evidence="1" type="ORF">A2872_01460</name>
</gene>
<dbReference type="Proteomes" id="UP000178681">
    <property type="component" value="Unassembled WGS sequence"/>
</dbReference>
<dbReference type="STRING" id="1798377.A2872_01460"/>
<accession>A0A1F5Z4G1</accession>
<comment type="caution">
    <text evidence="1">The sequence shown here is derived from an EMBL/GenBank/DDBJ whole genome shotgun (WGS) entry which is preliminary data.</text>
</comment>
<dbReference type="EMBL" id="MFJG01000009">
    <property type="protein sequence ID" value="OGG07255.1"/>
    <property type="molecule type" value="Genomic_DNA"/>
</dbReference>
<sequence length="100" mass="12223">MNKRPPISLKEAIELGEYEPKYLAQFPEWEQLTTHIQLEYIRKAIENRRRQLVVQWAQVNNVLDFRLKPELKEVLDKLSEQIRQLDRDQEKIWIEYADKM</sequence>
<evidence type="ECO:0000313" key="1">
    <source>
        <dbReference type="EMBL" id="OGG07255.1"/>
    </source>
</evidence>
<proteinExistence type="predicted"/>
<organism evidence="1 2">
    <name type="scientific">Candidatus Gottesmanbacteria bacterium RIFCSPHIGHO2_01_FULL_42_12</name>
    <dbReference type="NCBI Taxonomy" id="1798377"/>
    <lineage>
        <taxon>Bacteria</taxon>
        <taxon>Candidatus Gottesmaniibacteriota</taxon>
    </lineage>
</organism>
<name>A0A1F5Z4G1_9BACT</name>
<protein>
    <submittedName>
        <fullName evidence="1">Uncharacterized protein</fullName>
    </submittedName>
</protein>
<reference evidence="1 2" key="1">
    <citation type="journal article" date="2016" name="Nat. Commun.">
        <title>Thousands of microbial genomes shed light on interconnected biogeochemical processes in an aquifer system.</title>
        <authorList>
            <person name="Anantharaman K."/>
            <person name="Brown C.T."/>
            <person name="Hug L.A."/>
            <person name="Sharon I."/>
            <person name="Castelle C.J."/>
            <person name="Probst A.J."/>
            <person name="Thomas B.C."/>
            <person name="Singh A."/>
            <person name="Wilkins M.J."/>
            <person name="Karaoz U."/>
            <person name="Brodie E.L."/>
            <person name="Williams K.H."/>
            <person name="Hubbard S.S."/>
            <person name="Banfield J.F."/>
        </authorList>
    </citation>
    <scope>NUCLEOTIDE SEQUENCE [LARGE SCALE GENOMIC DNA]</scope>
</reference>